<dbReference type="SMART" id="SM00449">
    <property type="entry name" value="SPRY"/>
    <property type="match status" value="1"/>
</dbReference>
<dbReference type="PROSITE" id="PS50188">
    <property type="entry name" value="B302_SPRY"/>
    <property type="match status" value="1"/>
</dbReference>
<proteinExistence type="predicted"/>
<dbReference type="InterPro" id="IPR050618">
    <property type="entry name" value="Ubq-SigPath_Reg"/>
</dbReference>
<evidence type="ECO:0000313" key="2">
    <source>
        <dbReference type="EMBL" id="CAI2171850.1"/>
    </source>
</evidence>
<dbReference type="PANTHER" id="PTHR12864">
    <property type="entry name" value="RAN BINDING PROTEIN 9-RELATED"/>
    <property type="match status" value="1"/>
</dbReference>
<dbReference type="Proteomes" id="UP001153678">
    <property type="component" value="Unassembled WGS sequence"/>
</dbReference>
<comment type="caution">
    <text evidence="2">The sequence shown here is derived from an EMBL/GenBank/DDBJ whole genome shotgun (WGS) entry which is preliminary data.</text>
</comment>
<dbReference type="SUPFAM" id="SSF49899">
    <property type="entry name" value="Concanavalin A-like lectins/glucanases"/>
    <property type="match status" value="1"/>
</dbReference>
<protein>
    <submittedName>
        <fullName evidence="2">7645_t:CDS:1</fullName>
    </submittedName>
</protein>
<evidence type="ECO:0000259" key="1">
    <source>
        <dbReference type="PROSITE" id="PS50188"/>
    </source>
</evidence>
<dbReference type="AlphaFoldDB" id="A0A9W4WQQ7"/>
<dbReference type="EMBL" id="CAMKVN010000870">
    <property type="protein sequence ID" value="CAI2171850.1"/>
    <property type="molecule type" value="Genomic_DNA"/>
</dbReference>
<keyword evidence="3" id="KW-1185">Reference proteome</keyword>
<dbReference type="InterPro" id="IPR013320">
    <property type="entry name" value="ConA-like_dom_sf"/>
</dbReference>
<dbReference type="Pfam" id="PF00622">
    <property type="entry name" value="SPRY"/>
    <property type="match status" value="1"/>
</dbReference>
<evidence type="ECO:0000313" key="3">
    <source>
        <dbReference type="Proteomes" id="UP001153678"/>
    </source>
</evidence>
<feature type="domain" description="B30.2/SPRY" evidence="1">
    <location>
        <begin position="1"/>
        <end position="91"/>
    </location>
</feature>
<dbReference type="InterPro" id="IPR003877">
    <property type="entry name" value="SPRY_dom"/>
</dbReference>
<dbReference type="Gene3D" id="2.60.120.920">
    <property type="match status" value="1"/>
</dbReference>
<dbReference type="OrthoDB" id="25503at2759"/>
<dbReference type="InterPro" id="IPR001870">
    <property type="entry name" value="B30.2/SPRY"/>
</dbReference>
<gene>
    <name evidence="2" type="ORF">FWILDA_LOCUS5285</name>
</gene>
<name>A0A9W4WQQ7_9GLOM</name>
<organism evidence="2 3">
    <name type="scientific">Funneliformis geosporum</name>
    <dbReference type="NCBI Taxonomy" id="1117311"/>
    <lineage>
        <taxon>Eukaryota</taxon>
        <taxon>Fungi</taxon>
        <taxon>Fungi incertae sedis</taxon>
        <taxon>Mucoromycota</taxon>
        <taxon>Glomeromycotina</taxon>
        <taxon>Glomeromycetes</taxon>
        <taxon>Glomerales</taxon>
        <taxon>Glomeraceae</taxon>
        <taxon>Funneliformis</taxon>
    </lineage>
</organism>
<accession>A0A9W4WQQ7</accession>
<reference evidence="2" key="1">
    <citation type="submission" date="2022-08" db="EMBL/GenBank/DDBJ databases">
        <authorList>
            <person name="Kallberg Y."/>
            <person name="Tangrot J."/>
            <person name="Rosling A."/>
        </authorList>
    </citation>
    <scope>NUCLEOTIDE SEQUENCE</scope>
    <source>
        <strain evidence="2">Wild A</strain>
    </source>
</reference>
<dbReference type="InterPro" id="IPR043136">
    <property type="entry name" value="B30.2/SPRY_sf"/>
</dbReference>
<sequence length="104" mass="11861">MIGWDYNSYGYHGDDGKKFTSHIAGRKYGPLFTTGDTIGVGINFLNRTIFFTKNGIHLGKCLLKKCDNLYPMIGMESIRESVEINFGQKQFSFDIYEYAKVTLI</sequence>